<accession>A0A1I7ZDE9</accession>
<organism evidence="2 3">
    <name type="scientific">Steinernema glaseri</name>
    <dbReference type="NCBI Taxonomy" id="37863"/>
    <lineage>
        <taxon>Eukaryota</taxon>
        <taxon>Metazoa</taxon>
        <taxon>Ecdysozoa</taxon>
        <taxon>Nematoda</taxon>
        <taxon>Chromadorea</taxon>
        <taxon>Rhabditida</taxon>
        <taxon>Tylenchina</taxon>
        <taxon>Panagrolaimomorpha</taxon>
        <taxon>Strongyloidoidea</taxon>
        <taxon>Steinernematidae</taxon>
        <taxon>Steinernema</taxon>
    </lineage>
</organism>
<dbReference type="AlphaFoldDB" id="A0A1I7ZDE9"/>
<reference evidence="3" key="1">
    <citation type="submission" date="2016-11" db="UniProtKB">
        <authorList>
            <consortium name="WormBaseParasite"/>
        </authorList>
    </citation>
    <scope>IDENTIFICATION</scope>
</reference>
<evidence type="ECO:0000313" key="3">
    <source>
        <dbReference type="WBParaSite" id="L893_g25281.t1"/>
    </source>
</evidence>
<name>A0A1I7ZDE9_9BILA</name>
<evidence type="ECO:0000313" key="2">
    <source>
        <dbReference type="Proteomes" id="UP000095287"/>
    </source>
</evidence>
<keyword evidence="2" id="KW-1185">Reference proteome</keyword>
<proteinExistence type="predicted"/>
<evidence type="ECO:0000259" key="1">
    <source>
        <dbReference type="Pfam" id="PF23325"/>
    </source>
</evidence>
<dbReference type="InterPro" id="IPR056604">
    <property type="entry name" value="GBF1-like_TPR"/>
</dbReference>
<sequence>MKSAPLYKSWNTGATPSYLWNTCWKPLLQGLARLSSDCRRMVRPAALGYLTRALLIPELQEMDSTCWESFFADVVFPMLTKLLENFSPMDILGKEETRFRAIQLVSSMHYGSI</sequence>
<dbReference type="WBParaSite" id="L893_g25281.t1">
    <property type="protein sequence ID" value="L893_g25281.t1"/>
    <property type="gene ID" value="L893_g25281"/>
</dbReference>
<feature type="domain" description="GBF1-like tetratricopeptide repeats" evidence="1">
    <location>
        <begin position="20"/>
        <end position="108"/>
    </location>
</feature>
<protein>
    <submittedName>
        <fullName evidence="3">Maestro heat-like repeat-containing protein family member 1</fullName>
    </submittedName>
</protein>
<dbReference type="Pfam" id="PF23325">
    <property type="entry name" value="TPR_28"/>
    <property type="match status" value="1"/>
</dbReference>
<dbReference type="Proteomes" id="UP000095287">
    <property type="component" value="Unplaced"/>
</dbReference>